<keyword evidence="4" id="KW-0238">DNA-binding</keyword>
<dbReference type="EMBL" id="JADIMO010000069">
    <property type="protein sequence ID" value="MBO8445169.1"/>
    <property type="molecule type" value="Genomic_DNA"/>
</dbReference>
<evidence type="ECO:0000256" key="2">
    <source>
        <dbReference type="ARBA" id="ARBA00023015"/>
    </source>
</evidence>
<sequence>MFNEAQGTMKKEQFKRVWLPLSDNFYRAAFSILGEEADAKDAVQDLFIKLWNSRENIDRVEQPLAYGLAALRNICIDRLRKRSGRLAKEVDISHVHEEKSQSMSEGGDRILIRKETLAMLEKALGKLPEKQRAVMKLRFYEQLSYDDIAARTGISALNARVLVSRARDTISRIMKPFL</sequence>
<dbReference type="InterPro" id="IPR007627">
    <property type="entry name" value="RNA_pol_sigma70_r2"/>
</dbReference>
<keyword evidence="3" id="KW-0731">Sigma factor</keyword>
<dbReference type="NCBIfam" id="TIGR02937">
    <property type="entry name" value="sigma70-ECF"/>
    <property type="match status" value="1"/>
</dbReference>
<protein>
    <submittedName>
        <fullName evidence="8">RNA polymerase sigma factor</fullName>
    </submittedName>
</protein>
<evidence type="ECO:0000256" key="1">
    <source>
        <dbReference type="ARBA" id="ARBA00010641"/>
    </source>
</evidence>
<dbReference type="Gene3D" id="1.10.10.10">
    <property type="entry name" value="Winged helix-like DNA-binding domain superfamily/Winged helix DNA-binding domain"/>
    <property type="match status" value="1"/>
</dbReference>
<accession>A0A9D9HBV9</accession>
<dbReference type="GO" id="GO:0016987">
    <property type="term" value="F:sigma factor activity"/>
    <property type="evidence" value="ECO:0007669"/>
    <property type="project" value="UniProtKB-KW"/>
</dbReference>
<evidence type="ECO:0000313" key="8">
    <source>
        <dbReference type="EMBL" id="MBO8445169.1"/>
    </source>
</evidence>
<evidence type="ECO:0000259" key="6">
    <source>
        <dbReference type="Pfam" id="PF04542"/>
    </source>
</evidence>
<keyword evidence="2" id="KW-0805">Transcription regulation</keyword>
<dbReference type="InterPro" id="IPR013249">
    <property type="entry name" value="RNA_pol_sigma70_r4_t2"/>
</dbReference>
<dbReference type="PANTHER" id="PTHR43133">
    <property type="entry name" value="RNA POLYMERASE ECF-TYPE SIGMA FACTO"/>
    <property type="match status" value="1"/>
</dbReference>
<evidence type="ECO:0000256" key="5">
    <source>
        <dbReference type="ARBA" id="ARBA00023163"/>
    </source>
</evidence>
<reference evidence="8" key="2">
    <citation type="journal article" date="2021" name="PeerJ">
        <title>Extensive microbial diversity within the chicken gut microbiome revealed by metagenomics and culture.</title>
        <authorList>
            <person name="Gilroy R."/>
            <person name="Ravi A."/>
            <person name="Getino M."/>
            <person name="Pursley I."/>
            <person name="Horton D.L."/>
            <person name="Alikhan N.F."/>
            <person name="Baker D."/>
            <person name="Gharbi K."/>
            <person name="Hall N."/>
            <person name="Watson M."/>
            <person name="Adriaenssens E.M."/>
            <person name="Foster-Nyarko E."/>
            <person name="Jarju S."/>
            <person name="Secka A."/>
            <person name="Antonio M."/>
            <person name="Oren A."/>
            <person name="Chaudhuri R.R."/>
            <person name="La Ragione R."/>
            <person name="Hildebrand F."/>
            <person name="Pallen M.J."/>
        </authorList>
    </citation>
    <scope>NUCLEOTIDE SEQUENCE</scope>
    <source>
        <strain evidence="8">D5-748</strain>
    </source>
</reference>
<organism evidence="8 9">
    <name type="scientific">Candidatus Cryptobacteroides merdavium</name>
    <dbReference type="NCBI Taxonomy" id="2840769"/>
    <lineage>
        <taxon>Bacteria</taxon>
        <taxon>Pseudomonadati</taxon>
        <taxon>Bacteroidota</taxon>
        <taxon>Bacteroidia</taxon>
        <taxon>Bacteroidales</taxon>
        <taxon>Candidatus Cryptobacteroides</taxon>
    </lineage>
</organism>
<dbReference type="InterPro" id="IPR036388">
    <property type="entry name" value="WH-like_DNA-bd_sf"/>
</dbReference>
<evidence type="ECO:0000256" key="4">
    <source>
        <dbReference type="ARBA" id="ARBA00023125"/>
    </source>
</evidence>
<evidence type="ECO:0000313" key="9">
    <source>
        <dbReference type="Proteomes" id="UP000823619"/>
    </source>
</evidence>
<name>A0A9D9HBV9_9BACT</name>
<comment type="similarity">
    <text evidence="1">Belongs to the sigma-70 factor family. ECF subfamily.</text>
</comment>
<keyword evidence="5" id="KW-0804">Transcription</keyword>
<dbReference type="Pfam" id="PF08281">
    <property type="entry name" value="Sigma70_r4_2"/>
    <property type="match status" value="1"/>
</dbReference>
<comment type="caution">
    <text evidence="8">The sequence shown here is derived from an EMBL/GenBank/DDBJ whole genome shotgun (WGS) entry which is preliminary data.</text>
</comment>
<dbReference type="CDD" id="cd06171">
    <property type="entry name" value="Sigma70_r4"/>
    <property type="match status" value="1"/>
</dbReference>
<dbReference type="InterPro" id="IPR013324">
    <property type="entry name" value="RNA_pol_sigma_r3/r4-like"/>
</dbReference>
<dbReference type="Pfam" id="PF04542">
    <property type="entry name" value="Sigma70_r2"/>
    <property type="match status" value="1"/>
</dbReference>
<dbReference type="InterPro" id="IPR039425">
    <property type="entry name" value="RNA_pol_sigma-70-like"/>
</dbReference>
<dbReference type="AlphaFoldDB" id="A0A9D9HBV9"/>
<evidence type="ECO:0000259" key="7">
    <source>
        <dbReference type="Pfam" id="PF08281"/>
    </source>
</evidence>
<dbReference type="Gene3D" id="1.10.1740.10">
    <property type="match status" value="1"/>
</dbReference>
<dbReference type="SUPFAM" id="SSF88946">
    <property type="entry name" value="Sigma2 domain of RNA polymerase sigma factors"/>
    <property type="match status" value="1"/>
</dbReference>
<dbReference type="GO" id="GO:0006352">
    <property type="term" value="P:DNA-templated transcription initiation"/>
    <property type="evidence" value="ECO:0007669"/>
    <property type="project" value="InterPro"/>
</dbReference>
<evidence type="ECO:0000256" key="3">
    <source>
        <dbReference type="ARBA" id="ARBA00023082"/>
    </source>
</evidence>
<proteinExistence type="inferred from homology"/>
<dbReference type="GO" id="GO:0003677">
    <property type="term" value="F:DNA binding"/>
    <property type="evidence" value="ECO:0007669"/>
    <property type="project" value="UniProtKB-KW"/>
</dbReference>
<dbReference type="SUPFAM" id="SSF88659">
    <property type="entry name" value="Sigma3 and sigma4 domains of RNA polymerase sigma factors"/>
    <property type="match status" value="1"/>
</dbReference>
<feature type="domain" description="RNA polymerase sigma-70 region 2" evidence="6">
    <location>
        <begin position="26"/>
        <end position="83"/>
    </location>
</feature>
<dbReference type="Proteomes" id="UP000823619">
    <property type="component" value="Unassembled WGS sequence"/>
</dbReference>
<gene>
    <name evidence="8" type="ORF">IAC23_05675</name>
</gene>
<reference evidence="8" key="1">
    <citation type="submission" date="2020-10" db="EMBL/GenBank/DDBJ databases">
        <authorList>
            <person name="Gilroy R."/>
        </authorList>
    </citation>
    <scope>NUCLEOTIDE SEQUENCE</scope>
    <source>
        <strain evidence="8">D5-748</strain>
    </source>
</reference>
<feature type="domain" description="RNA polymerase sigma factor 70 region 4 type 2" evidence="7">
    <location>
        <begin position="119"/>
        <end position="168"/>
    </location>
</feature>
<dbReference type="InterPro" id="IPR013325">
    <property type="entry name" value="RNA_pol_sigma_r2"/>
</dbReference>
<dbReference type="InterPro" id="IPR014284">
    <property type="entry name" value="RNA_pol_sigma-70_dom"/>
</dbReference>
<dbReference type="PANTHER" id="PTHR43133:SF8">
    <property type="entry name" value="RNA POLYMERASE SIGMA FACTOR HI_1459-RELATED"/>
    <property type="match status" value="1"/>
</dbReference>